<name>A0A841FEC4_9ACTN</name>
<dbReference type="Gene3D" id="1.25.40.340">
    <property type="match status" value="1"/>
</dbReference>
<dbReference type="InterPro" id="IPR036117">
    <property type="entry name" value="DhaL_dom_sf"/>
</dbReference>
<dbReference type="PANTHER" id="PTHR28629:SF4">
    <property type="entry name" value="TRIOKINASE_FMN CYCLASE"/>
    <property type="match status" value="1"/>
</dbReference>
<dbReference type="SMART" id="SM01120">
    <property type="entry name" value="Dak2"/>
    <property type="match status" value="1"/>
</dbReference>
<dbReference type="GO" id="GO:0005829">
    <property type="term" value="C:cytosol"/>
    <property type="evidence" value="ECO:0007669"/>
    <property type="project" value="TreeGrafter"/>
</dbReference>
<comment type="caution">
    <text evidence="4">The sequence shown here is derived from an EMBL/GenBank/DDBJ whole genome shotgun (WGS) entry which is preliminary data.</text>
</comment>
<keyword evidence="1 4" id="KW-0808">Transferase</keyword>
<evidence type="ECO:0000259" key="3">
    <source>
        <dbReference type="PROSITE" id="PS51480"/>
    </source>
</evidence>
<dbReference type="NCBIfam" id="TIGR02365">
    <property type="entry name" value="dha_L_ycgS"/>
    <property type="match status" value="1"/>
</dbReference>
<dbReference type="FunFam" id="1.25.40.340:FF:000002">
    <property type="entry name" value="Dihydroxyacetone kinase, L subunit"/>
    <property type="match status" value="1"/>
</dbReference>
<evidence type="ECO:0000313" key="5">
    <source>
        <dbReference type="Proteomes" id="UP000548476"/>
    </source>
</evidence>
<evidence type="ECO:0000313" key="4">
    <source>
        <dbReference type="EMBL" id="MBB6033363.1"/>
    </source>
</evidence>
<dbReference type="InterPro" id="IPR050861">
    <property type="entry name" value="Dihydroxyacetone_Kinase"/>
</dbReference>
<evidence type="ECO:0000256" key="2">
    <source>
        <dbReference type="ARBA" id="ARBA00022777"/>
    </source>
</evidence>
<dbReference type="AlphaFoldDB" id="A0A841FEC4"/>
<proteinExistence type="predicted"/>
<reference evidence="4 5" key="1">
    <citation type="submission" date="2020-08" db="EMBL/GenBank/DDBJ databases">
        <title>Genomic Encyclopedia of Type Strains, Phase IV (KMG-IV): sequencing the most valuable type-strain genomes for metagenomic binning, comparative biology and taxonomic classification.</title>
        <authorList>
            <person name="Goeker M."/>
        </authorList>
    </citation>
    <scope>NUCLEOTIDE SEQUENCE [LARGE SCALE GENOMIC DNA]</scope>
    <source>
        <strain evidence="4 5">YIM 65646</strain>
    </source>
</reference>
<gene>
    <name evidence="4" type="ORF">HNR73_001210</name>
</gene>
<dbReference type="PANTHER" id="PTHR28629">
    <property type="entry name" value="TRIOKINASE/FMN CYCLASE"/>
    <property type="match status" value="1"/>
</dbReference>
<evidence type="ECO:0000256" key="1">
    <source>
        <dbReference type="ARBA" id="ARBA00022679"/>
    </source>
</evidence>
<dbReference type="GO" id="GO:0019563">
    <property type="term" value="P:glycerol catabolic process"/>
    <property type="evidence" value="ECO:0007669"/>
    <property type="project" value="TreeGrafter"/>
</dbReference>
<feature type="domain" description="DhaL" evidence="3">
    <location>
        <begin position="7"/>
        <end position="198"/>
    </location>
</feature>
<organism evidence="4 5">
    <name type="scientific">Phytomonospora endophytica</name>
    <dbReference type="NCBI Taxonomy" id="714109"/>
    <lineage>
        <taxon>Bacteria</taxon>
        <taxon>Bacillati</taxon>
        <taxon>Actinomycetota</taxon>
        <taxon>Actinomycetes</taxon>
        <taxon>Micromonosporales</taxon>
        <taxon>Micromonosporaceae</taxon>
        <taxon>Phytomonospora</taxon>
    </lineage>
</organism>
<accession>A0A841FEC4</accession>
<keyword evidence="2 4" id="KW-0418">Kinase</keyword>
<sequence>MTAVDAGLCARWMAATAALVTEHADELTALDTAIGDGDHGLNLRRGFAAAAEAVGDTPGAVLKAAGTALVNTTGGASGPLYGTFLRRAAKALGDDPTATATAFAAALGAGLEGVRRLGGAAEGDKTMIDALAPAVAAFTGDDFSTAARAAADAAASGRDATKPLVARKGRASYLGERSAGHIDPGAASSALLFEALAGLT</sequence>
<dbReference type="InterPro" id="IPR012737">
    <property type="entry name" value="DhaK_L_YcgS"/>
</dbReference>
<dbReference type="PROSITE" id="PS51480">
    <property type="entry name" value="DHAL"/>
    <property type="match status" value="1"/>
</dbReference>
<dbReference type="Pfam" id="PF02734">
    <property type="entry name" value="Dak2"/>
    <property type="match status" value="1"/>
</dbReference>
<dbReference type="RefSeq" id="WP_239122376.1">
    <property type="nucleotide sequence ID" value="NZ_BONT01000099.1"/>
</dbReference>
<dbReference type="SUPFAM" id="SSF101473">
    <property type="entry name" value="DhaL-like"/>
    <property type="match status" value="1"/>
</dbReference>
<protein>
    <submittedName>
        <fullName evidence="4">Dihydroxyacetone kinase-like protein</fullName>
        <ecNumber evidence="4">2.7.1.-</ecNumber>
    </submittedName>
</protein>
<dbReference type="Proteomes" id="UP000548476">
    <property type="component" value="Unassembled WGS sequence"/>
</dbReference>
<dbReference type="EMBL" id="JACHGT010000002">
    <property type="protein sequence ID" value="MBB6033363.1"/>
    <property type="molecule type" value="Genomic_DNA"/>
</dbReference>
<dbReference type="GO" id="GO:0004371">
    <property type="term" value="F:glycerone kinase activity"/>
    <property type="evidence" value="ECO:0007669"/>
    <property type="project" value="InterPro"/>
</dbReference>
<keyword evidence="5" id="KW-1185">Reference proteome</keyword>
<dbReference type="InterPro" id="IPR004007">
    <property type="entry name" value="DhaL_dom"/>
</dbReference>
<dbReference type="EC" id="2.7.1.-" evidence="4"/>